<organism evidence="2 3">
    <name type="scientific">Staphylotrichum tortipilum</name>
    <dbReference type="NCBI Taxonomy" id="2831512"/>
    <lineage>
        <taxon>Eukaryota</taxon>
        <taxon>Fungi</taxon>
        <taxon>Dikarya</taxon>
        <taxon>Ascomycota</taxon>
        <taxon>Pezizomycotina</taxon>
        <taxon>Sordariomycetes</taxon>
        <taxon>Sordariomycetidae</taxon>
        <taxon>Sordariales</taxon>
        <taxon>Chaetomiaceae</taxon>
        <taxon>Staphylotrichum</taxon>
    </lineage>
</organism>
<protein>
    <submittedName>
        <fullName evidence="2">ATPase-stabilizing factor 15 kDa protein</fullName>
    </submittedName>
</protein>
<evidence type="ECO:0000313" key="2">
    <source>
        <dbReference type="EMBL" id="KAK3903839.1"/>
    </source>
</evidence>
<feature type="region of interest" description="Disordered" evidence="1">
    <location>
        <begin position="42"/>
        <end position="133"/>
    </location>
</feature>
<dbReference type="AlphaFoldDB" id="A0AAN6MP64"/>
<feature type="compositionally biased region" description="Acidic residues" evidence="1">
    <location>
        <begin position="100"/>
        <end position="117"/>
    </location>
</feature>
<sequence>MRQPRTALTRSHKFNDKDHAGLADGTVLPQDQMPKYFAKHGFADADPKKTKKNGGGRANWGNAGDEAVDGDFNFTNARRRSNSSSLSSNVDNFKTKFEINEPEPVFEENMGPEEDEKTESSSSGTSVDENKSH</sequence>
<evidence type="ECO:0000256" key="1">
    <source>
        <dbReference type="SAM" id="MobiDB-lite"/>
    </source>
</evidence>
<comment type="caution">
    <text evidence="2">The sequence shown here is derived from an EMBL/GenBank/DDBJ whole genome shotgun (WGS) entry which is preliminary data.</text>
</comment>
<reference evidence="2" key="1">
    <citation type="journal article" date="2023" name="Mol. Phylogenet. Evol.">
        <title>Genome-scale phylogeny and comparative genomics of the fungal order Sordariales.</title>
        <authorList>
            <person name="Hensen N."/>
            <person name="Bonometti L."/>
            <person name="Westerberg I."/>
            <person name="Brannstrom I.O."/>
            <person name="Guillou S."/>
            <person name="Cros-Aarteil S."/>
            <person name="Calhoun S."/>
            <person name="Haridas S."/>
            <person name="Kuo A."/>
            <person name="Mondo S."/>
            <person name="Pangilinan J."/>
            <person name="Riley R."/>
            <person name="LaButti K."/>
            <person name="Andreopoulos B."/>
            <person name="Lipzen A."/>
            <person name="Chen C."/>
            <person name="Yan M."/>
            <person name="Daum C."/>
            <person name="Ng V."/>
            <person name="Clum A."/>
            <person name="Steindorff A."/>
            <person name="Ohm R.A."/>
            <person name="Martin F."/>
            <person name="Silar P."/>
            <person name="Natvig D.O."/>
            <person name="Lalanne C."/>
            <person name="Gautier V."/>
            <person name="Ament-Velasquez S.L."/>
            <person name="Kruys A."/>
            <person name="Hutchinson M.I."/>
            <person name="Powell A.J."/>
            <person name="Barry K."/>
            <person name="Miller A.N."/>
            <person name="Grigoriev I.V."/>
            <person name="Debuchy R."/>
            <person name="Gladieux P."/>
            <person name="Hiltunen Thoren M."/>
            <person name="Johannesson H."/>
        </authorList>
    </citation>
    <scope>NUCLEOTIDE SEQUENCE</scope>
    <source>
        <strain evidence="2">CBS 103.79</strain>
    </source>
</reference>
<keyword evidence="3" id="KW-1185">Reference proteome</keyword>
<feature type="region of interest" description="Disordered" evidence="1">
    <location>
        <begin position="1"/>
        <end position="27"/>
    </location>
</feature>
<dbReference type="Proteomes" id="UP001303889">
    <property type="component" value="Unassembled WGS sequence"/>
</dbReference>
<reference evidence="2" key="2">
    <citation type="submission" date="2023-05" db="EMBL/GenBank/DDBJ databases">
        <authorList>
            <consortium name="Lawrence Berkeley National Laboratory"/>
            <person name="Steindorff A."/>
            <person name="Hensen N."/>
            <person name="Bonometti L."/>
            <person name="Westerberg I."/>
            <person name="Brannstrom I.O."/>
            <person name="Guillou S."/>
            <person name="Cros-Aarteil S."/>
            <person name="Calhoun S."/>
            <person name="Haridas S."/>
            <person name="Kuo A."/>
            <person name="Mondo S."/>
            <person name="Pangilinan J."/>
            <person name="Riley R."/>
            <person name="Labutti K."/>
            <person name="Andreopoulos B."/>
            <person name="Lipzen A."/>
            <person name="Chen C."/>
            <person name="Yanf M."/>
            <person name="Daum C."/>
            <person name="Ng V."/>
            <person name="Clum A."/>
            <person name="Ohm R."/>
            <person name="Martin F."/>
            <person name="Silar P."/>
            <person name="Natvig D."/>
            <person name="Lalanne C."/>
            <person name="Gautier V."/>
            <person name="Ament-Velasquez S.L."/>
            <person name="Kruys A."/>
            <person name="Hutchinson M.I."/>
            <person name="Powell A.J."/>
            <person name="Barry K."/>
            <person name="Miller A.N."/>
            <person name="Grigoriev I.V."/>
            <person name="Debuchy R."/>
            <person name="Gladieux P."/>
            <person name="Thoren M.H."/>
            <person name="Johannesson H."/>
        </authorList>
    </citation>
    <scope>NUCLEOTIDE SEQUENCE</scope>
    <source>
        <strain evidence="2">CBS 103.79</strain>
    </source>
</reference>
<gene>
    <name evidence="2" type="ORF">C8A05DRAFT_32416</name>
</gene>
<dbReference type="EMBL" id="MU855427">
    <property type="protein sequence ID" value="KAK3903839.1"/>
    <property type="molecule type" value="Genomic_DNA"/>
</dbReference>
<accession>A0AAN6MP64</accession>
<evidence type="ECO:0000313" key="3">
    <source>
        <dbReference type="Proteomes" id="UP001303889"/>
    </source>
</evidence>
<proteinExistence type="predicted"/>
<name>A0AAN6MP64_9PEZI</name>